<protein>
    <submittedName>
        <fullName evidence="1">Putative nucleocapsid</fullName>
    </submittedName>
</protein>
<dbReference type="GO" id="GO:0019013">
    <property type="term" value="C:viral nucleocapsid"/>
    <property type="evidence" value="ECO:0007669"/>
    <property type="project" value="UniProtKB-KW"/>
</dbReference>
<dbReference type="EMBL" id="MN764153">
    <property type="protein sequence ID" value="QNS31056.1"/>
    <property type="molecule type" value="Genomic_RNA"/>
</dbReference>
<keyword evidence="1" id="KW-0543">Viral nucleoprotein</keyword>
<reference evidence="1" key="1">
    <citation type="submission" date="2019-11" db="EMBL/GenBank/DDBJ databases">
        <title>Complexity of the virome associated to tospovirus-transmitting thrips species.</title>
        <authorList>
            <person name="Chiapello M."/>
            <person name="Bosco L."/>
            <person name="Ciuffo M."/>
            <person name="Ottati S."/>
            <person name="Vallino M."/>
            <person name="Salem N."/>
            <person name="Rosa C."/>
            <person name="Tavella L."/>
            <person name="Turina M."/>
        </authorList>
    </citation>
    <scope>NUCLEOTIDE SEQUENCE</scope>
    <source>
        <strain evidence="1">THR-E_DN17816</strain>
    </source>
</reference>
<evidence type="ECO:0000313" key="1">
    <source>
        <dbReference type="EMBL" id="QNS31056.1"/>
    </source>
</evidence>
<accession>A0A7H1D352</accession>
<sequence>MPAGSSVQFGATAIQEIVNYLSSDSELKALFASKENIDEFFGTYKAQLDVWEKMVEYEGFNAITILRIAKGRYDKWVTDAATNANQITTVTFSYKDGGEEKDLTIDLTKSFATVLSLLIFIFVNRGCTWSKITKKISKAASNFLEIVKEMLGLDTDEHGSGSALAPEIVTVARLSQCVPFFSLEFYFLKKAKLFFSMSSLHLDPALISSVVLCPLFNTIIPQIEGRWNNGQNPHYIAFLACIHMDRIINRRKAVTTSMKDLLRYYEASFRTPVMTNTARMDLLNKYGLANAAGTGMNPTFLAASNNCKESIRALCITDPDLDYCISTLGDMC</sequence>
<name>A0A7H1D352_9VIRU</name>
<proteinExistence type="predicted"/>
<organism evidence="1">
    <name type="scientific">Thrips tabaci associated bunyavirales 1</name>
    <dbReference type="NCBI Taxonomy" id="2771478"/>
    <lineage>
        <taxon>Viruses</taxon>
        <taxon>Riboviria</taxon>
        <taxon>Orthornavirae</taxon>
        <taxon>Negarnaviricota</taxon>
        <taxon>Polyploviricotina</taxon>
        <taxon>Ellioviricetes</taxon>
        <taxon>Bunyavirales</taxon>
    </lineage>
</organism>
<keyword evidence="1" id="KW-0946">Virion</keyword>